<evidence type="ECO:0000256" key="3">
    <source>
        <dbReference type="ARBA" id="ARBA00023002"/>
    </source>
</evidence>
<reference evidence="6" key="1">
    <citation type="submission" date="2017-04" db="EMBL/GenBank/DDBJ databases">
        <authorList>
            <person name="Varghese N."/>
            <person name="Submissions S."/>
        </authorList>
    </citation>
    <scope>NUCLEOTIDE SEQUENCE [LARGE SCALE GENOMIC DNA]</scope>
</reference>
<accession>A0A1Y6FID9</accession>
<dbReference type="InterPro" id="IPR027443">
    <property type="entry name" value="IPNS-like_sf"/>
</dbReference>
<comment type="similarity">
    <text evidence="1">Belongs to the aspartyl/asparaginyl beta-hydroxylase family.</text>
</comment>
<evidence type="ECO:0000313" key="5">
    <source>
        <dbReference type="EMBL" id="SMQ74469.1"/>
    </source>
</evidence>
<dbReference type="InterPro" id="IPR007803">
    <property type="entry name" value="Asp/Arg/Pro-Hydrxlase"/>
</dbReference>
<dbReference type="PANTHER" id="PTHR46332:SF5">
    <property type="entry name" value="ASPARTATE BETA-HYDROXYLASE DOMAIN CONTAINING 2"/>
    <property type="match status" value="1"/>
</dbReference>
<organism evidence="5 6">
    <name type="scientific">Altererythrobacter xiamenensis</name>
    <dbReference type="NCBI Taxonomy" id="1316679"/>
    <lineage>
        <taxon>Bacteria</taxon>
        <taxon>Pseudomonadati</taxon>
        <taxon>Pseudomonadota</taxon>
        <taxon>Alphaproteobacteria</taxon>
        <taxon>Sphingomonadales</taxon>
        <taxon>Erythrobacteraceae</taxon>
        <taxon>Altererythrobacter</taxon>
    </lineage>
</organism>
<protein>
    <submittedName>
        <fullName evidence="5">Aspartyl/Asparaginyl beta-hydroxylase</fullName>
    </submittedName>
</protein>
<gene>
    <name evidence="5" type="ORF">SAMN06297468_2687</name>
</gene>
<dbReference type="Pfam" id="PF05118">
    <property type="entry name" value="Asp_Arg_Hydrox"/>
    <property type="match status" value="1"/>
</dbReference>
<dbReference type="Gene3D" id="2.60.120.330">
    <property type="entry name" value="B-lactam Antibiotic, Isopenicillin N Synthase, Chain"/>
    <property type="match status" value="1"/>
</dbReference>
<dbReference type="GO" id="GO:0051213">
    <property type="term" value="F:dioxygenase activity"/>
    <property type="evidence" value="ECO:0007669"/>
    <property type="project" value="UniProtKB-KW"/>
</dbReference>
<keyword evidence="6" id="KW-1185">Reference proteome</keyword>
<dbReference type="InterPro" id="IPR051821">
    <property type="entry name" value="Asp/Asn_beta-hydroxylase"/>
</dbReference>
<dbReference type="Proteomes" id="UP000194420">
    <property type="component" value="Unassembled WGS sequence"/>
</dbReference>
<name>A0A1Y6FID9_9SPHN</name>
<keyword evidence="3" id="KW-0560">Oxidoreductase</keyword>
<dbReference type="AlphaFoldDB" id="A0A1Y6FID9"/>
<dbReference type="EMBL" id="FXWG01000003">
    <property type="protein sequence ID" value="SMQ74469.1"/>
    <property type="molecule type" value="Genomic_DNA"/>
</dbReference>
<dbReference type="GO" id="GO:0016020">
    <property type="term" value="C:membrane"/>
    <property type="evidence" value="ECO:0007669"/>
    <property type="project" value="TreeGrafter"/>
</dbReference>
<sequence length="338" mass="38578">MDHENPSPIMTEKEAEGLLTANNRDAVAMLAKADHRMLARDHRAASAYYGQVGKLAATGSVISADELARANSAAQWLAVRFREQILSSLDASGMTQNERHPRFQKSLEIMFGQRQREPEYVPYPQIPMTYFYPDTEYCEFSDRTSHAWVSELEAQTDAIRKEALSMLETAGTFSAYVKADQSRPQGDVHGLMEDDRWSTFYLTEKGRELPERTRQCAKTWAAMQRDVPLCDVPNRAPSVLYSLLRAGFRIPPHTGMLNTRLICHLPLVIPDNCRFRVGSQTREWVEGELMLFDDTVEHEAINDSAEDRIVLIFDVWRPEISEAERKQIRALFDAVDSY</sequence>
<evidence type="ECO:0000259" key="4">
    <source>
        <dbReference type="Pfam" id="PF05118"/>
    </source>
</evidence>
<dbReference type="OrthoDB" id="21665at2"/>
<feature type="domain" description="Aspartyl/asparaginy/proline hydroxylase" evidence="4">
    <location>
        <begin position="154"/>
        <end position="318"/>
    </location>
</feature>
<dbReference type="PANTHER" id="PTHR46332">
    <property type="entry name" value="ASPARTATE BETA-HYDROXYLASE DOMAIN-CONTAINING PROTEIN 2"/>
    <property type="match status" value="1"/>
</dbReference>
<evidence type="ECO:0000313" key="6">
    <source>
        <dbReference type="Proteomes" id="UP000194420"/>
    </source>
</evidence>
<dbReference type="SUPFAM" id="SSF51197">
    <property type="entry name" value="Clavaminate synthase-like"/>
    <property type="match status" value="1"/>
</dbReference>
<evidence type="ECO:0000256" key="1">
    <source>
        <dbReference type="ARBA" id="ARBA00007730"/>
    </source>
</evidence>
<keyword evidence="2" id="KW-0223">Dioxygenase</keyword>
<proteinExistence type="inferred from homology"/>
<evidence type="ECO:0000256" key="2">
    <source>
        <dbReference type="ARBA" id="ARBA00022964"/>
    </source>
</evidence>